<evidence type="ECO:0000313" key="2">
    <source>
        <dbReference type="EMBL" id="TXK83216.1"/>
    </source>
</evidence>
<dbReference type="RefSeq" id="WP_147903079.1">
    <property type="nucleotide sequence ID" value="NZ_BAAAGC010000002.1"/>
</dbReference>
<accession>A0A5C8M0Y4</accession>
<protein>
    <submittedName>
        <fullName evidence="2">Uncharacterized protein</fullName>
    </submittedName>
</protein>
<keyword evidence="3" id="KW-1185">Reference proteome</keyword>
<sequence>MKVFLQAQQDCNKAYIENLMVIKINQSKAALYSRDRIEFSANKLSQTGPLNWFSSLVFFSHSRTEEGINNKAETNSIRKTSMTPKPEEGELDSFASYLSAKDR</sequence>
<feature type="region of interest" description="Disordered" evidence="1">
    <location>
        <begin position="69"/>
        <end position="89"/>
    </location>
</feature>
<reference evidence="2 3" key="1">
    <citation type="submission" date="2019-08" db="EMBL/GenBank/DDBJ databases">
        <title>Draft genome analysis of Rheinheimera tangshanensis isolated from the roots of fresh rice plants (Oryza sativa).</title>
        <authorList>
            <person name="Yu Q."/>
            <person name="Qi Y."/>
            <person name="Zhang H."/>
            <person name="Pu J."/>
        </authorList>
    </citation>
    <scope>NUCLEOTIDE SEQUENCE [LARGE SCALE GENOMIC DNA]</scope>
    <source>
        <strain evidence="2 3">JA3-B52</strain>
    </source>
</reference>
<organism evidence="2 3">
    <name type="scientific">Rheinheimera tangshanensis</name>
    <dbReference type="NCBI Taxonomy" id="400153"/>
    <lineage>
        <taxon>Bacteria</taxon>
        <taxon>Pseudomonadati</taxon>
        <taxon>Pseudomonadota</taxon>
        <taxon>Gammaproteobacteria</taxon>
        <taxon>Chromatiales</taxon>
        <taxon>Chromatiaceae</taxon>
        <taxon>Rheinheimera</taxon>
    </lineage>
</organism>
<name>A0A5C8M0Y4_9GAMM</name>
<evidence type="ECO:0000256" key="1">
    <source>
        <dbReference type="SAM" id="MobiDB-lite"/>
    </source>
</evidence>
<proteinExistence type="predicted"/>
<feature type="compositionally biased region" description="Polar residues" evidence="1">
    <location>
        <begin position="71"/>
        <end position="83"/>
    </location>
</feature>
<dbReference type="EMBL" id="VRLR01000001">
    <property type="protein sequence ID" value="TXK83216.1"/>
    <property type="molecule type" value="Genomic_DNA"/>
</dbReference>
<gene>
    <name evidence="2" type="ORF">FU839_02790</name>
</gene>
<comment type="caution">
    <text evidence="2">The sequence shown here is derived from an EMBL/GenBank/DDBJ whole genome shotgun (WGS) entry which is preliminary data.</text>
</comment>
<dbReference type="AlphaFoldDB" id="A0A5C8M0Y4"/>
<evidence type="ECO:0000313" key="3">
    <source>
        <dbReference type="Proteomes" id="UP000321814"/>
    </source>
</evidence>
<dbReference type="Proteomes" id="UP000321814">
    <property type="component" value="Unassembled WGS sequence"/>
</dbReference>